<evidence type="ECO:0000256" key="3">
    <source>
        <dbReference type="ARBA" id="ARBA00022989"/>
    </source>
</evidence>
<dbReference type="GO" id="GO:0005886">
    <property type="term" value="C:plasma membrane"/>
    <property type="evidence" value="ECO:0007669"/>
    <property type="project" value="TreeGrafter"/>
</dbReference>
<dbReference type="InterPro" id="IPR004481">
    <property type="entry name" value="K/Na/Ca-exchanger"/>
</dbReference>
<evidence type="ECO:0000313" key="8">
    <source>
        <dbReference type="Proteomes" id="UP000095662"/>
    </source>
</evidence>
<accession>A0A175A9D2</accession>
<sequence>MLIAIIALVIGAALYVVNMVGVNINANVICSLGVLIVGFAMLIKGADLFVEGASKIAAKFKIPQIVIGLTIVAMGTSAPEAAISISAAFQDAAAISIGNVVGSNIMNILLILGVSAVITNLKIKPNTLKFEIPFVVLITAVLLLLGWIGGGLDKIDGVIMLVLFAAFLGYLFYLYKKGDDSSADEVPQLTEKDKIPVLILITLIGLVSIVLGSDLTVASAKSIAQVIGVDDRTISLTVVAFGTSLPELITCIAASLKKKSDIAIGNIIGSNIFNILFVVGLASICSPSVLTFGEAFIIDTIVAIATAVLLGLLVLRKKELTKAGGIIMLVAYAGYFAYLFINPLGLA</sequence>
<dbReference type="GO" id="GO:0006874">
    <property type="term" value="P:intracellular calcium ion homeostasis"/>
    <property type="evidence" value="ECO:0007669"/>
    <property type="project" value="TreeGrafter"/>
</dbReference>
<proteinExistence type="predicted"/>
<dbReference type="OrthoDB" id="9794225at2"/>
<dbReference type="PANTHER" id="PTHR10846">
    <property type="entry name" value="SODIUM/POTASSIUM/CALCIUM EXCHANGER"/>
    <property type="match status" value="1"/>
</dbReference>
<feature type="domain" description="Sodium/calcium exchanger membrane region" evidence="6">
    <location>
        <begin position="198"/>
        <end position="340"/>
    </location>
</feature>
<dbReference type="PANTHER" id="PTHR10846:SF8">
    <property type="entry name" value="INNER MEMBRANE PROTEIN YRBG"/>
    <property type="match status" value="1"/>
</dbReference>
<dbReference type="InterPro" id="IPR044880">
    <property type="entry name" value="NCX_ion-bd_dom_sf"/>
</dbReference>
<comment type="subcellular location">
    <subcellularLocation>
        <location evidence="1">Membrane</location>
        <topology evidence="1">Multi-pass membrane protein</topology>
    </subcellularLocation>
</comment>
<feature type="transmembrane region" description="Helical" evidence="5">
    <location>
        <begin position="322"/>
        <end position="341"/>
    </location>
</feature>
<evidence type="ECO:0000256" key="1">
    <source>
        <dbReference type="ARBA" id="ARBA00004141"/>
    </source>
</evidence>
<dbReference type="Proteomes" id="UP000095662">
    <property type="component" value="Unassembled WGS sequence"/>
</dbReference>
<feature type="transmembrane region" description="Helical" evidence="5">
    <location>
        <begin position="268"/>
        <end position="290"/>
    </location>
</feature>
<gene>
    <name evidence="7" type="primary">yrbG</name>
    <name evidence="7" type="ORF">ERS852540_02597</name>
</gene>
<dbReference type="NCBIfam" id="TIGR00367">
    <property type="entry name" value="calcium/sodium antiporter"/>
    <property type="match status" value="1"/>
</dbReference>
<evidence type="ECO:0000313" key="7">
    <source>
        <dbReference type="EMBL" id="CUQ92776.1"/>
    </source>
</evidence>
<feature type="transmembrane region" description="Helical" evidence="5">
    <location>
        <begin position="64"/>
        <end position="89"/>
    </location>
</feature>
<protein>
    <submittedName>
        <fullName evidence="7">Inner membrane protein yrbG</fullName>
    </submittedName>
</protein>
<evidence type="ECO:0000259" key="6">
    <source>
        <dbReference type="Pfam" id="PF01699"/>
    </source>
</evidence>
<dbReference type="EMBL" id="CZBY01000036">
    <property type="protein sequence ID" value="CUQ92776.1"/>
    <property type="molecule type" value="Genomic_DNA"/>
</dbReference>
<keyword evidence="3 5" id="KW-1133">Transmembrane helix</keyword>
<dbReference type="GO" id="GO:0008273">
    <property type="term" value="F:calcium, potassium:sodium antiporter activity"/>
    <property type="evidence" value="ECO:0007669"/>
    <property type="project" value="TreeGrafter"/>
</dbReference>
<dbReference type="STRING" id="39492.ERS852540_02597"/>
<feature type="transmembrane region" description="Helical" evidence="5">
    <location>
        <begin position="155"/>
        <end position="175"/>
    </location>
</feature>
<feature type="transmembrane region" description="Helical" evidence="5">
    <location>
        <begin position="95"/>
        <end position="118"/>
    </location>
</feature>
<evidence type="ECO:0000256" key="5">
    <source>
        <dbReference type="SAM" id="Phobius"/>
    </source>
</evidence>
<reference evidence="7 8" key="1">
    <citation type="submission" date="2015-09" db="EMBL/GenBank/DDBJ databases">
        <authorList>
            <consortium name="Pathogen Informatics"/>
        </authorList>
    </citation>
    <scope>NUCLEOTIDE SEQUENCE [LARGE SCALE GENOMIC DNA]</scope>
    <source>
        <strain evidence="7 8">2789STDY5834928</strain>
    </source>
</reference>
<keyword evidence="2 5" id="KW-0812">Transmembrane</keyword>
<feature type="transmembrane region" description="Helical" evidence="5">
    <location>
        <begin position="195"/>
        <end position="213"/>
    </location>
</feature>
<dbReference type="InterPro" id="IPR004837">
    <property type="entry name" value="NaCa_Exmemb"/>
</dbReference>
<dbReference type="GO" id="GO:0005262">
    <property type="term" value="F:calcium channel activity"/>
    <property type="evidence" value="ECO:0007669"/>
    <property type="project" value="TreeGrafter"/>
</dbReference>
<evidence type="ECO:0000256" key="4">
    <source>
        <dbReference type="ARBA" id="ARBA00023136"/>
    </source>
</evidence>
<keyword evidence="4 5" id="KW-0472">Membrane</keyword>
<feature type="domain" description="Sodium/calcium exchanger membrane region" evidence="6">
    <location>
        <begin position="31"/>
        <end position="172"/>
    </location>
</feature>
<feature type="transmembrane region" description="Helical" evidence="5">
    <location>
        <begin position="296"/>
        <end position="315"/>
    </location>
</feature>
<feature type="transmembrane region" description="Helical" evidence="5">
    <location>
        <begin position="24"/>
        <end position="43"/>
    </location>
</feature>
<organism evidence="7 8">
    <name type="scientific">[Eubacterium] siraeum</name>
    <dbReference type="NCBI Taxonomy" id="39492"/>
    <lineage>
        <taxon>Bacteria</taxon>
        <taxon>Bacillati</taxon>
        <taxon>Bacillota</taxon>
        <taxon>Clostridia</taxon>
        <taxon>Eubacteriales</taxon>
        <taxon>Oscillospiraceae</taxon>
        <taxon>Oscillospiraceae incertae sedis</taxon>
    </lineage>
</organism>
<name>A0A175A9D2_9FIRM</name>
<evidence type="ECO:0000256" key="2">
    <source>
        <dbReference type="ARBA" id="ARBA00022692"/>
    </source>
</evidence>
<dbReference type="AlphaFoldDB" id="A0A175A9D2"/>
<dbReference type="Pfam" id="PF01699">
    <property type="entry name" value="Na_Ca_ex"/>
    <property type="match status" value="2"/>
</dbReference>
<feature type="transmembrane region" description="Helical" evidence="5">
    <location>
        <begin position="233"/>
        <end position="256"/>
    </location>
</feature>
<dbReference type="Gene3D" id="1.20.1420.30">
    <property type="entry name" value="NCX, central ion-binding region"/>
    <property type="match status" value="1"/>
</dbReference>
<feature type="transmembrane region" description="Helical" evidence="5">
    <location>
        <begin position="130"/>
        <end position="149"/>
    </location>
</feature>